<dbReference type="OrthoDB" id="10324104at2759"/>
<sequence>MNTLTVLVLASAVVAVCFADENETDRKTMFIRFYKCISCGYETETYQAYVECAKHKPQRSLDIIQKCVEMYFPPTTTESELTTQVCENPEIAGKVYECMVEEKEKIQITEEEKESMKKFMSCAKDIYKAHCKE</sequence>
<keyword evidence="1" id="KW-0732">Signal</keyword>
<dbReference type="Proteomes" id="UP000054359">
    <property type="component" value="Unassembled WGS sequence"/>
</dbReference>
<protein>
    <submittedName>
        <fullName evidence="2">Uncharacterized protein</fullName>
    </submittedName>
</protein>
<name>A0A087UWH2_STEMI</name>
<dbReference type="AlphaFoldDB" id="A0A087UWH2"/>
<gene>
    <name evidence="2" type="ORF">X975_17530</name>
</gene>
<dbReference type="OMA" id="HEFKECA"/>
<feature type="chain" id="PRO_5001830906" evidence="1">
    <location>
        <begin position="20"/>
        <end position="133"/>
    </location>
</feature>
<evidence type="ECO:0000256" key="1">
    <source>
        <dbReference type="SAM" id="SignalP"/>
    </source>
</evidence>
<keyword evidence="3" id="KW-1185">Reference proteome</keyword>
<dbReference type="EMBL" id="KK121997">
    <property type="protein sequence ID" value="KFM81711.1"/>
    <property type="molecule type" value="Genomic_DNA"/>
</dbReference>
<organism evidence="2 3">
    <name type="scientific">Stegodyphus mimosarum</name>
    <name type="common">African social velvet spider</name>
    <dbReference type="NCBI Taxonomy" id="407821"/>
    <lineage>
        <taxon>Eukaryota</taxon>
        <taxon>Metazoa</taxon>
        <taxon>Ecdysozoa</taxon>
        <taxon>Arthropoda</taxon>
        <taxon>Chelicerata</taxon>
        <taxon>Arachnida</taxon>
        <taxon>Araneae</taxon>
        <taxon>Araneomorphae</taxon>
        <taxon>Entelegynae</taxon>
        <taxon>Eresoidea</taxon>
        <taxon>Eresidae</taxon>
        <taxon>Stegodyphus</taxon>
    </lineage>
</organism>
<reference evidence="2 3" key="1">
    <citation type="submission" date="2013-11" db="EMBL/GenBank/DDBJ databases">
        <title>Genome sequencing of Stegodyphus mimosarum.</title>
        <authorList>
            <person name="Bechsgaard J."/>
        </authorList>
    </citation>
    <scope>NUCLEOTIDE SEQUENCE [LARGE SCALE GENOMIC DNA]</scope>
</reference>
<evidence type="ECO:0000313" key="3">
    <source>
        <dbReference type="Proteomes" id="UP000054359"/>
    </source>
</evidence>
<proteinExistence type="predicted"/>
<accession>A0A087UWH2</accession>
<feature type="non-terminal residue" evidence="2">
    <location>
        <position position="133"/>
    </location>
</feature>
<feature type="signal peptide" evidence="1">
    <location>
        <begin position="1"/>
        <end position="19"/>
    </location>
</feature>
<evidence type="ECO:0000313" key="2">
    <source>
        <dbReference type="EMBL" id="KFM81711.1"/>
    </source>
</evidence>